<dbReference type="Pfam" id="PF12833">
    <property type="entry name" value="HTH_18"/>
    <property type="match status" value="1"/>
</dbReference>
<dbReference type="PANTHER" id="PTHR46796:SF7">
    <property type="entry name" value="ARAC FAMILY TRANSCRIPTIONAL REGULATOR"/>
    <property type="match status" value="1"/>
</dbReference>
<dbReference type="AlphaFoldDB" id="A0A4P2QTX6"/>
<dbReference type="GO" id="GO:0043565">
    <property type="term" value="F:sequence-specific DNA binding"/>
    <property type="evidence" value="ECO:0007669"/>
    <property type="project" value="InterPro"/>
</dbReference>
<evidence type="ECO:0000313" key="6">
    <source>
        <dbReference type="EMBL" id="AUX33566.1"/>
    </source>
</evidence>
<organism evidence="6 7">
    <name type="scientific">Sorangium cellulosum</name>
    <name type="common">Polyangium cellulosum</name>
    <dbReference type="NCBI Taxonomy" id="56"/>
    <lineage>
        <taxon>Bacteria</taxon>
        <taxon>Pseudomonadati</taxon>
        <taxon>Myxococcota</taxon>
        <taxon>Polyangia</taxon>
        <taxon>Polyangiales</taxon>
        <taxon>Polyangiaceae</taxon>
        <taxon>Sorangium</taxon>
    </lineage>
</organism>
<accession>A0A4P2QTX6</accession>
<dbReference type="EMBL" id="CP012672">
    <property type="protein sequence ID" value="AUX33566.1"/>
    <property type="molecule type" value="Genomic_DNA"/>
</dbReference>
<keyword evidence="1" id="KW-0805">Transcription regulation</keyword>
<keyword evidence="2" id="KW-0238">DNA-binding</keyword>
<keyword evidence="3" id="KW-0804">Transcription</keyword>
<evidence type="ECO:0000256" key="1">
    <source>
        <dbReference type="ARBA" id="ARBA00023015"/>
    </source>
</evidence>
<dbReference type="SUPFAM" id="SSF46689">
    <property type="entry name" value="Homeodomain-like"/>
    <property type="match status" value="2"/>
</dbReference>
<dbReference type="PANTHER" id="PTHR46796">
    <property type="entry name" value="HTH-TYPE TRANSCRIPTIONAL ACTIVATOR RHAS-RELATED"/>
    <property type="match status" value="1"/>
</dbReference>
<gene>
    <name evidence="6" type="primary">araC</name>
    <name evidence="6" type="ORF">SOCE836_057260</name>
</gene>
<dbReference type="Pfam" id="PF12852">
    <property type="entry name" value="Cupin_6"/>
    <property type="match status" value="1"/>
</dbReference>
<evidence type="ECO:0000259" key="5">
    <source>
        <dbReference type="PROSITE" id="PS01124"/>
    </source>
</evidence>
<feature type="domain" description="HTH araC/xylS-type" evidence="5">
    <location>
        <begin position="207"/>
        <end position="305"/>
    </location>
</feature>
<dbReference type="PROSITE" id="PS01124">
    <property type="entry name" value="HTH_ARAC_FAMILY_2"/>
    <property type="match status" value="1"/>
</dbReference>
<dbReference type="InterPro" id="IPR032783">
    <property type="entry name" value="AraC_lig"/>
</dbReference>
<evidence type="ECO:0000313" key="7">
    <source>
        <dbReference type="Proteomes" id="UP000295497"/>
    </source>
</evidence>
<dbReference type="InterPro" id="IPR050204">
    <property type="entry name" value="AraC_XylS_family_regulators"/>
</dbReference>
<dbReference type="SMART" id="SM00342">
    <property type="entry name" value="HTH_ARAC"/>
    <property type="match status" value="1"/>
</dbReference>
<protein>
    <submittedName>
        <fullName evidence="6">AraC family transcriptional regulator</fullName>
    </submittedName>
</protein>
<evidence type="ECO:0000256" key="3">
    <source>
        <dbReference type="ARBA" id="ARBA00023163"/>
    </source>
</evidence>
<evidence type="ECO:0000256" key="4">
    <source>
        <dbReference type="SAM" id="MobiDB-lite"/>
    </source>
</evidence>
<feature type="region of interest" description="Disordered" evidence="4">
    <location>
        <begin position="1"/>
        <end position="26"/>
    </location>
</feature>
<sequence>MERQLPRGVAVSRHHGPPGALWRASAGGSPSVHVVVQGAFRLSEDDGTCSESEDDGTCTLDGARALDGACALELDAGDLVLLGFGARGAGSGERSLCCVAPSTGAAPAEAELISATYAAAPGGALASLAPVVHLPAGEVRRAPGLSAVVGLLRAALTDPSPGQAALARSLLEPLLAYALHCHERAGEVGAGRARGRRVARAFDRRVARALRLMQERPAERWTLEALAKAAGLSRAALARRFLAELGVPPLRYLAELRMQRAAELLAEGDGSLAAVAAEVGYDSEFAFSRAFKRHTGEAPGAFRRRSRSEGAAFRLPPVRAAA</sequence>
<dbReference type="Gene3D" id="1.10.10.60">
    <property type="entry name" value="Homeodomain-like"/>
    <property type="match status" value="2"/>
</dbReference>
<reference evidence="6 7" key="1">
    <citation type="submission" date="2015-09" db="EMBL/GenBank/DDBJ databases">
        <title>Sorangium comparison.</title>
        <authorList>
            <person name="Zaburannyi N."/>
            <person name="Bunk B."/>
            <person name="Overmann J."/>
            <person name="Mueller R."/>
        </authorList>
    </citation>
    <scope>NUCLEOTIDE SEQUENCE [LARGE SCALE GENOMIC DNA]</scope>
    <source>
        <strain evidence="6 7">So ce836</strain>
    </source>
</reference>
<dbReference type="Proteomes" id="UP000295497">
    <property type="component" value="Chromosome"/>
</dbReference>
<evidence type="ECO:0000256" key="2">
    <source>
        <dbReference type="ARBA" id="ARBA00023125"/>
    </source>
</evidence>
<proteinExistence type="predicted"/>
<dbReference type="GO" id="GO:0003700">
    <property type="term" value="F:DNA-binding transcription factor activity"/>
    <property type="evidence" value="ECO:0007669"/>
    <property type="project" value="InterPro"/>
</dbReference>
<dbReference type="PROSITE" id="PS00041">
    <property type="entry name" value="HTH_ARAC_FAMILY_1"/>
    <property type="match status" value="1"/>
</dbReference>
<name>A0A4P2QTX6_SORCE</name>
<dbReference type="InterPro" id="IPR018062">
    <property type="entry name" value="HTH_AraC-typ_CS"/>
</dbReference>
<dbReference type="InterPro" id="IPR018060">
    <property type="entry name" value="HTH_AraC"/>
</dbReference>
<dbReference type="InterPro" id="IPR009057">
    <property type="entry name" value="Homeodomain-like_sf"/>
</dbReference>